<organism evidence="1">
    <name type="scientific">marine metagenome</name>
    <dbReference type="NCBI Taxonomy" id="408172"/>
    <lineage>
        <taxon>unclassified sequences</taxon>
        <taxon>metagenomes</taxon>
        <taxon>ecological metagenomes</taxon>
    </lineage>
</organism>
<reference evidence="1" key="1">
    <citation type="submission" date="2018-05" db="EMBL/GenBank/DDBJ databases">
        <authorList>
            <person name="Lanie J.A."/>
            <person name="Ng W.-L."/>
            <person name="Kazmierczak K.M."/>
            <person name="Andrzejewski T.M."/>
            <person name="Davidsen T.M."/>
            <person name="Wayne K.J."/>
            <person name="Tettelin H."/>
            <person name="Glass J.I."/>
            <person name="Rusch D."/>
            <person name="Podicherti R."/>
            <person name="Tsui H.-C.T."/>
            <person name="Winkler M.E."/>
        </authorList>
    </citation>
    <scope>NUCLEOTIDE SEQUENCE</scope>
</reference>
<evidence type="ECO:0000313" key="1">
    <source>
        <dbReference type="EMBL" id="SVE53855.1"/>
    </source>
</evidence>
<proteinExistence type="predicted"/>
<accession>A0A383EBW3</accession>
<gene>
    <name evidence="1" type="ORF">METZ01_LOCUS506709</name>
</gene>
<dbReference type="EMBL" id="UINC01224293">
    <property type="protein sequence ID" value="SVE53855.1"/>
    <property type="molecule type" value="Genomic_DNA"/>
</dbReference>
<dbReference type="AlphaFoldDB" id="A0A383EBW3"/>
<sequence>MTLRIVNRIKIRDDVSDTLCITYFRLFTFAPGRCPYGSFA</sequence>
<feature type="non-terminal residue" evidence="1">
    <location>
        <position position="40"/>
    </location>
</feature>
<protein>
    <submittedName>
        <fullName evidence="1">Uncharacterized protein</fullName>
    </submittedName>
</protein>
<name>A0A383EBW3_9ZZZZ</name>